<dbReference type="SMART" id="SM00382">
    <property type="entry name" value="AAA"/>
    <property type="match status" value="1"/>
</dbReference>
<dbReference type="Pfam" id="PF00005">
    <property type="entry name" value="ABC_tran"/>
    <property type="match status" value="1"/>
</dbReference>
<keyword evidence="2" id="KW-0547">Nucleotide-binding</keyword>
<evidence type="ECO:0000259" key="4">
    <source>
        <dbReference type="PROSITE" id="PS50893"/>
    </source>
</evidence>
<dbReference type="Proteomes" id="UP000199306">
    <property type="component" value="Unassembled WGS sequence"/>
</dbReference>
<keyword evidence="3 5" id="KW-0067">ATP-binding</keyword>
<dbReference type="RefSeq" id="WP_092019235.1">
    <property type="nucleotide sequence ID" value="NZ_FOXH01000016.1"/>
</dbReference>
<protein>
    <submittedName>
        <fullName evidence="5">Iron(III) transport system ATP-binding protein</fullName>
    </submittedName>
</protein>
<dbReference type="InterPro" id="IPR027417">
    <property type="entry name" value="P-loop_NTPase"/>
</dbReference>
<accession>A0A1I5Y2L9</accession>
<evidence type="ECO:0000313" key="5">
    <source>
        <dbReference type="EMBL" id="SFQ38217.1"/>
    </source>
</evidence>
<dbReference type="PANTHER" id="PTHR42781">
    <property type="entry name" value="SPERMIDINE/PUTRESCINE IMPORT ATP-BINDING PROTEIN POTA"/>
    <property type="match status" value="1"/>
</dbReference>
<name>A0A1I5Y2L9_9BACT</name>
<dbReference type="PROSITE" id="PS50893">
    <property type="entry name" value="ABC_TRANSPORTER_2"/>
    <property type="match status" value="1"/>
</dbReference>
<dbReference type="InterPro" id="IPR050093">
    <property type="entry name" value="ABC_SmlMolc_Importer"/>
</dbReference>
<evidence type="ECO:0000256" key="2">
    <source>
        <dbReference type="ARBA" id="ARBA00022741"/>
    </source>
</evidence>
<keyword evidence="1" id="KW-0813">Transport</keyword>
<organism evidence="5 6">
    <name type="scientific">Pseudarcicella hirudinis</name>
    <dbReference type="NCBI Taxonomy" id="1079859"/>
    <lineage>
        <taxon>Bacteria</taxon>
        <taxon>Pseudomonadati</taxon>
        <taxon>Bacteroidota</taxon>
        <taxon>Cytophagia</taxon>
        <taxon>Cytophagales</taxon>
        <taxon>Flectobacillaceae</taxon>
        <taxon>Pseudarcicella</taxon>
    </lineage>
</organism>
<keyword evidence="6" id="KW-1185">Reference proteome</keyword>
<dbReference type="InterPro" id="IPR003439">
    <property type="entry name" value="ABC_transporter-like_ATP-bd"/>
</dbReference>
<dbReference type="Gene3D" id="3.40.50.300">
    <property type="entry name" value="P-loop containing nucleotide triphosphate hydrolases"/>
    <property type="match status" value="1"/>
</dbReference>
<evidence type="ECO:0000256" key="3">
    <source>
        <dbReference type="ARBA" id="ARBA00022840"/>
    </source>
</evidence>
<dbReference type="SUPFAM" id="SSF52540">
    <property type="entry name" value="P-loop containing nucleoside triphosphate hydrolases"/>
    <property type="match status" value="1"/>
</dbReference>
<dbReference type="GO" id="GO:0016887">
    <property type="term" value="F:ATP hydrolysis activity"/>
    <property type="evidence" value="ECO:0007669"/>
    <property type="project" value="InterPro"/>
</dbReference>
<proteinExistence type="predicted"/>
<dbReference type="OrthoDB" id="9802264at2"/>
<evidence type="ECO:0000313" key="6">
    <source>
        <dbReference type="Proteomes" id="UP000199306"/>
    </source>
</evidence>
<dbReference type="AlphaFoldDB" id="A0A1I5Y2L9"/>
<feature type="domain" description="ABC transporter" evidence="4">
    <location>
        <begin position="4"/>
        <end position="236"/>
    </location>
</feature>
<evidence type="ECO:0000256" key="1">
    <source>
        <dbReference type="ARBA" id="ARBA00022448"/>
    </source>
</evidence>
<dbReference type="GO" id="GO:0005524">
    <property type="term" value="F:ATP binding"/>
    <property type="evidence" value="ECO:0007669"/>
    <property type="project" value="UniProtKB-KW"/>
</dbReference>
<gene>
    <name evidence="5" type="ORF">SAMN04515674_116114</name>
</gene>
<dbReference type="EMBL" id="FOXH01000016">
    <property type="protein sequence ID" value="SFQ38217.1"/>
    <property type="molecule type" value="Genomic_DNA"/>
</dbReference>
<dbReference type="InterPro" id="IPR003593">
    <property type="entry name" value="AAA+_ATPase"/>
</dbReference>
<dbReference type="PANTHER" id="PTHR42781:SF4">
    <property type="entry name" value="SPERMIDINE_PUTRESCINE IMPORT ATP-BINDING PROTEIN POTA"/>
    <property type="match status" value="1"/>
</dbReference>
<reference evidence="5 6" key="1">
    <citation type="submission" date="2016-10" db="EMBL/GenBank/DDBJ databases">
        <authorList>
            <person name="de Groot N.N."/>
        </authorList>
    </citation>
    <scope>NUCLEOTIDE SEQUENCE [LARGE SCALE GENOMIC DNA]</scope>
    <source>
        <strain evidence="6">E92,LMG 26720,CCM 7988</strain>
    </source>
</reference>
<dbReference type="STRING" id="1079859.SAMN04515674_116114"/>
<sequence length="253" mass="29241">MSILTISNFTRQYENRTVVDDISLVVGKGEIVAIVGESGSGKTTLLNMISGNVKPETGHLFLENQELDLQFDRLIKEFPEIKLVPQDYRLKPEHKIWENIDLALTRYTHEYRRERVMELLELCGLTQVKDKKPREVSGGEKQRTAIARAIAEEPQVLLLDEPFSNLDSINKQKLREKLVEVIRQEEIACLFVTHDLMDAFLVADRIGVMYKGKLLQLDKPEVILKSKQEEYVSKFVSSALNVFREFFERYPNL</sequence>